<gene>
    <name evidence="6" type="ORF">LDJ82_01880</name>
</gene>
<dbReference type="PANTHER" id="PTHR42734:SF6">
    <property type="entry name" value="MOLYBDATE IMPORT ATP-BINDING PROTEIN MOLC"/>
    <property type="match status" value="1"/>
</dbReference>
<organism evidence="6 7">
    <name type="scientific">Anaerococcus degeneri</name>
    <dbReference type="NCBI Taxonomy" id="361500"/>
    <lineage>
        <taxon>Bacteria</taxon>
        <taxon>Bacillati</taxon>
        <taxon>Bacillota</taxon>
        <taxon>Tissierellia</taxon>
        <taxon>Tissierellales</taxon>
        <taxon>Peptoniphilaceae</taxon>
        <taxon>Anaerococcus</taxon>
    </lineage>
</organism>
<evidence type="ECO:0000256" key="3">
    <source>
        <dbReference type="ARBA" id="ARBA00022741"/>
    </source>
</evidence>
<dbReference type="InterPro" id="IPR027417">
    <property type="entry name" value="P-loop_NTPase"/>
</dbReference>
<reference evidence="7" key="1">
    <citation type="submission" date="2023-07" db="EMBL/GenBank/DDBJ databases">
        <title>FDA dAtabase for Regulatory Grade micrObial Sequences (FDA-ARGOS): Supporting development and validation of Infectious Disease Dx tests.</title>
        <authorList>
            <person name="Sproer C."/>
            <person name="Gronow S."/>
            <person name="Severitt S."/>
            <person name="Schroder I."/>
            <person name="Tallon L."/>
            <person name="Sadzewicz L."/>
            <person name="Zhao X."/>
            <person name="Boylan J."/>
            <person name="Ott S."/>
            <person name="Bowen H."/>
            <person name="Vavikolanu K."/>
            <person name="Hazen T."/>
            <person name="Aluvathingal J."/>
            <person name="Nadendla S."/>
            <person name="Lowell S."/>
            <person name="Myers T."/>
            <person name="Yan Y."/>
        </authorList>
    </citation>
    <scope>NUCLEOTIDE SEQUENCE [LARGE SCALE GENOMIC DNA]</scope>
    <source>
        <strain evidence="7">FDAARGOS_1538</strain>
    </source>
</reference>
<dbReference type="SUPFAM" id="SSF52540">
    <property type="entry name" value="P-loop containing nucleoside triphosphate hydrolases"/>
    <property type="match status" value="1"/>
</dbReference>
<dbReference type="CDD" id="cd03214">
    <property type="entry name" value="ABC_Iron-Siderophores_B12_Hemin"/>
    <property type="match status" value="1"/>
</dbReference>
<feature type="domain" description="ABC transporter" evidence="5">
    <location>
        <begin position="3"/>
        <end position="239"/>
    </location>
</feature>
<keyword evidence="3" id="KW-0547">Nucleotide-binding</keyword>
<name>A0ABS7YVC7_9FIRM</name>
<dbReference type="PROSITE" id="PS50893">
    <property type="entry name" value="ABC_TRANSPORTER_2"/>
    <property type="match status" value="1"/>
</dbReference>
<dbReference type="PROSITE" id="PS00211">
    <property type="entry name" value="ABC_TRANSPORTER_1"/>
    <property type="match status" value="1"/>
</dbReference>
<evidence type="ECO:0000313" key="7">
    <source>
        <dbReference type="Proteomes" id="UP001198374"/>
    </source>
</evidence>
<dbReference type="RefSeq" id="WP_209774168.1">
    <property type="nucleotide sequence ID" value="NZ_JAGGLO010000006.1"/>
</dbReference>
<protein>
    <submittedName>
        <fullName evidence="6">ABC transporter ATP-binding protein</fullName>
    </submittedName>
</protein>
<keyword evidence="4 6" id="KW-0067">ATP-binding</keyword>
<sequence>MILQVKKGTFSYGKRKILKDISFDLKEEEVMSILGPNGVGKTTLLRCLMGFLKWDTGKALLFGKDINEYAEKELWENLSYVPQVKKSVFSYGVLEMVVMGLDKENSFFHMPTKQDYDKAYETLKELGVEKLSNRYCDELSGGELQMVMIARALVSNPKLLILDEPESNLDMKNQIRIIEAIKHINVNKKSACIINTHFPSHALQISDKTLFIGNDYKTTFDRSSKAITEDNLQKYFQIKAKILNFQAEEVEYKTIAPYKTIENC</sequence>
<dbReference type="Pfam" id="PF00005">
    <property type="entry name" value="ABC_tran"/>
    <property type="match status" value="1"/>
</dbReference>
<dbReference type="PANTHER" id="PTHR42734">
    <property type="entry name" value="METAL TRANSPORT SYSTEM ATP-BINDING PROTEIN TM_0124-RELATED"/>
    <property type="match status" value="1"/>
</dbReference>
<dbReference type="InterPro" id="IPR017871">
    <property type="entry name" value="ABC_transporter-like_CS"/>
</dbReference>
<evidence type="ECO:0000256" key="4">
    <source>
        <dbReference type="ARBA" id="ARBA00022840"/>
    </source>
</evidence>
<accession>A0ABS7YVC7</accession>
<dbReference type="InterPro" id="IPR003439">
    <property type="entry name" value="ABC_transporter-like_ATP-bd"/>
</dbReference>
<dbReference type="Proteomes" id="UP001198374">
    <property type="component" value="Unassembled WGS sequence"/>
</dbReference>
<evidence type="ECO:0000259" key="5">
    <source>
        <dbReference type="PROSITE" id="PS50893"/>
    </source>
</evidence>
<comment type="caution">
    <text evidence="6">The sequence shown here is derived from an EMBL/GenBank/DDBJ whole genome shotgun (WGS) entry which is preliminary data.</text>
</comment>
<proteinExistence type="inferred from homology"/>
<evidence type="ECO:0000313" key="6">
    <source>
        <dbReference type="EMBL" id="MCA2095677.1"/>
    </source>
</evidence>
<dbReference type="SMART" id="SM00382">
    <property type="entry name" value="AAA"/>
    <property type="match status" value="1"/>
</dbReference>
<evidence type="ECO:0000256" key="1">
    <source>
        <dbReference type="ARBA" id="ARBA00005417"/>
    </source>
</evidence>
<dbReference type="GO" id="GO:0005524">
    <property type="term" value="F:ATP binding"/>
    <property type="evidence" value="ECO:0007669"/>
    <property type="project" value="UniProtKB-KW"/>
</dbReference>
<comment type="similarity">
    <text evidence="1">Belongs to the ABC transporter superfamily.</text>
</comment>
<keyword evidence="2" id="KW-0813">Transport</keyword>
<keyword evidence="7" id="KW-1185">Reference proteome</keyword>
<evidence type="ECO:0000256" key="2">
    <source>
        <dbReference type="ARBA" id="ARBA00022448"/>
    </source>
</evidence>
<dbReference type="EMBL" id="JAIWIY010000001">
    <property type="protein sequence ID" value="MCA2095677.1"/>
    <property type="molecule type" value="Genomic_DNA"/>
</dbReference>
<dbReference type="InterPro" id="IPR050153">
    <property type="entry name" value="Metal_Ion_Import_ABC"/>
</dbReference>
<dbReference type="Gene3D" id="3.40.50.300">
    <property type="entry name" value="P-loop containing nucleotide triphosphate hydrolases"/>
    <property type="match status" value="1"/>
</dbReference>
<dbReference type="InterPro" id="IPR003593">
    <property type="entry name" value="AAA+_ATPase"/>
</dbReference>